<accession>A0ABD1FTR2</accession>
<proteinExistence type="predicted"/>
<dbReference type="PANTHER" id="PTHR47859">
    <property type="entry name" value="PENTATRICOPEPTIDE REPEAT-CONTAINING PROTEIN"/>
    <property type="match status" value="1"/>
</dbReference>
<protein>
    <submittedName>
        <fullName evidence="2">Kinesin-like protein KIN-7C, mitochondrial</fullName>
    </submittedName>
</protein>
<gene>
    <name evidence="2" type="ORF">AAHA92_31309</name>
</gene>
<dbReference type="AlphaFoldDB" id="A0ABD1FTR2"/>
<feature type="compositionally biased region" description="Low complexity" evidence="1">
    <location>
        <begin position="110"/>
        <end position="125"/>
    </location>
</feature>
<dbReference type="Gene3D" id="1.25.40.10">
    <property type="entry name" value="Tetratricopeptide repeat domain"/>
    <property type="match status" value="1"/>
</dbReference>
<keyword evidence="3" id="KW-1185">Reference proteome</keyword>
<dbReference type="EMBL" id="JBEAFC010000012">
    <property type="protein sequence ID" value="KAL1535227.1"/>
    <property type="molecule type" value="Genomic_DNA"/>
</dbReference>
<feature type="region of interest" description="Disordered" evidence="1">
    <location>
        <begin position="103"/>
        <end position="128"/>
    </location>
</feature>
<evidence type="ECO:0000256" key="1">
    <source>
        <dbReference type="SAM" id="MobiDB-lite"/>
    </source>
</evidence>
<dbReference type="InterPro" id="IPR011990">
    <property type="entry name" value="TPR-like_helical_dom_sf"/>
</dbReference>
<comment type="caution">
    <text evidence="2">The sequence shown here is derived from an EMBL/GenBank/DDBJ whole genome shotgun (WGS) entry which is preliminary data.</text>
</comment>
<dbReference type="Proteomes" id="UP001567538">
    <property type="component" value="Unassembled WGS sequence"/>
</dbReference>
<reference evidence="2 3" key="1">
    <citation type="submission" date="2024-06" db="EMBL/GenBank/DDBJ databases">
        <title>A chromosome level genome sequence of Diviner's sage (Salvia divinorum).</title>
        <authorList>
            <person name="Ford S.A."/>
            <person name="Ro D.-K."/>
            <person name="Ness R.W."/>
            <person name="Phillips M.A."/>
        </authorList>
    </citation>
    <scope>NUCLEOTIDE SEQUENCE [LARGE SCALE GENOMIC DNA]</scope>
    <source>
        <strain evidence="2">SAF-2024a</strain>
        <tissue evidence="2">Leaf</tissue>
    </source>
</reference>
<sequence length="341" mass="39003">MLEESKIKLQSRLEEEEQAKAALMGRIQSHWRRHSFAEYELAYLPDRKRESITDDAGSIDSEISNDGRSYTANIDDLVRDYKKNRRRGMLDWFKVKKPENVLGTSLNTGSENSASGSPASSSKSSQRVMFSDLKDVQRRSISRKVEDAAWVGSFPDRTQAGDLFSAAIGLQRLSPIEMLAGEVAFSTSSLKRLSEQAAKSPGDSYLLDKPERAIRVWAQMKYKNLMPDIRTYELLFSLFGSVNAPYDNPNLVSQADAAKRIKAIEMDMTRHGIQHNLFSLQNLLKALGREKMVKELIQTYALQRNSVYIEIQILEYRFITLFCTLLLRLRKVTLQLRYSRK</sequence>
<name>A0ABD1FTR2_SALDI</name>
<organism evidence="2 3">
    <name type="scientific">Salvia divinorum</name>
    <name type="common">Maria pastora</name>
    <name type="synonym">Diviner's sage</name>
    <dbReference type="NCBI Taxonomy" id="28513"/>
    <lineage>
        <taxon>Eukaryota</taxon>
        <taxon>Viridiplantae</taxon>
        <taxon>Streptophyta</taxon>
        <taxon>Embryophyta</taxon>
        <taxon>Tracheophyta</taxon>
        <taxon>Spermatophyta</taxon>
        <taxon>Magnoliopsida</taxon>
        <taxon>eudicotyledons</taxon>
        <taxon>Gunneridae</taxon>
        <taxon>Pentapetalae</taxon>
        <taxon>asterids</taxon>
        <taxon>lamiids</taxon>
        <taxon>Lamiales</taxon>
        <taxon>Lamiaceae</taxon>
        <taxon>Nepetoideae</taxon>
        <taxon>Mentheae</taxon>
        <taxon>Salviinae</taxon>
        <taxon>Salvia</taxon>
        <taxon>Salvia subgen. Calosphace</taxon>
    </lineage>
</organism>
<evidence type="ECO:0000313" key="3">
    <source>
        <dbReference type="Proteomes" id="UP001567538"/>
    </source>
</evidence>
<dbReference type="PANTHER" id="PTHR47859:SF1">
    <property type="entry name" value="PENTATRICOPEPTIDE REPEAT-CONTAINING PROTEIN"/>
    <property type="match status" value="1"/>
</dbReference>
<evidence type="ECO:0000313" key="2">
    <source>
        <dbReference type="EMBL" id="KAL1535227.1"/>
    </source>
</evidence>